<feature type="transmembrane region" description="Helical" evidence="8">
    <location>
        <begin position="531"/>
        <end position="551"/>
    </location>
</feature>
<accession>A0A9W2YFV6</accession>
<dbReference type="OrthoDB" id="407410at2759"/>
<evidence type="ECO:0000313" key="10">
    <source>
        <dbReference type="Proteomes" id="UP001165740"/>
    </source>
</evidence>
<dbReference type="InterPro" id="IPR044880">
    <property type="entry name" value="NCX_ion-bd_dom_sf"/>
</dbReference>
<dbReference type="RefSeq" id="XP_055861549.1">
    <property type="nucleotide sequence ID" value="XM_056005574.1"/>
</dbReference>
<keyword evidence="7 8" id="KW-0472">Membrane</keyword>
<dbReference type="Pfam" id="PF01699">
    <property type="entry name" value="Na_Ca_ex"/>
    <property type="match status" value="2"/>
</dbReference>
<keyword evidence="4" id="KW-0406">Ion transport</keyword>
<keyword evidence="6 8" id="KW-1133">Transmembrane helix</keyword>
<reference evidence="11 12" key="1">
    <citation type="submission" date="2025-04" db="UniProtKB">
        <authorList>
            <consortium name="RefSeq"/>
        </authorList>
    </citation>
    <scope>IDENTIFICATION</scope>
</reference>
<dbReference type="GO" id="GO:0006874">
    <property type="term" value="P:intracellular calcium ion homeostasis"/>
    <property type="evidence" value="ECO:0007669"/>
    <property type="project" value="TreeGrafter"/>
</dbReference>
<feature type="domain" description="Sodium/calcium exchanger membrane region" evidence="9">
    <location>
        <begin position="395"/>
        <end position="544"/>
    </location>
</feature>
<dbReference type="Gene3D" id="1.20.1420.30">
    <property type="entry name" value="NCX, central ion-binding region"/>
    <property type="match status" value="2"/>
</dbReference>
<feature type="transmembrane region" description="Helical" evidence="8">
    <location>
        <begin position="159"/>
        <end position="176"/>
    </location>
</feature>
<keyword evidence="10" id="KW-1185">Reference proteome</keyword>
<keyword evidence="2" id="KW-0813">Transport</keyword>
<dbReference type="GeneID" id="106070839"/>
<dbReference type="GO" id="GO:0016020">
    <property type="term" value="C:membrane"/>
    <property type="evidence" value="ECO:0007669"/>
    <property type="project" value="UniProtKB-SubCell"/>
</dbReference>
<feature type="transmembrane region" description="Helical" evidence="8">
    <location>
        <begin position="188"/>
        <end position="208"/>
    </location>
</feature>
<evidence type="ECO:0000256" key="5">
    <source>
        <dbReference type="ARBA" id="ARBA00022692"/>
    </source>
</evidence>
<sequence>MGDSDIDCNQFHHLANLSDVCTFVKTTSSCDIDEGFVNYTQLIYCTLGSLPVWLACILLIIWWLFLFCGLAVTADEFFCPALAVISQNLKLSHNVAGVTFLAFGNGAPDIFSAIAAIGNAKEGDAGLAVGALFGAGVFVTAVVAGSISIIKPFQCMERPFLRDVIFYLAACYWAWVVLWDKKITQLEAAGFIILYVFYVLVVVIGRYVNQKFKNRQTGSLLSRLCGEPAIDIEDDEARKSLIKSIQTLPPDIEIEQTPILRSSSHEHSEKSMFADFLCEINPVDLQEWKERRIFGKIYEIFKSPLVLLLKLTVPVVSEEPEDGQDEMRNWNKLLNCVHVFTAPVFAMFATGVGFTKIGSVFPVYGLVMIISAVLFVAVYVTSKRDHRPVYHTAFAYLGFIAAVIWIYSIANEIVNILQALGVVFDLSDAILGLTLLAWGNSIGDLIADTTMARQGYPRMGISACFGGPLFNLLLGLGIPFTIACIKRGGVFYLKVNLEQMVLAAGLGFSLASSLVIVPFSKFKMSRPYGIYLLFLYATFLVVAVLIEVNVIHNFDL</sequence>
<dbReference type="InterPro" id="IPR051359">
    <property type="entry name" value="CaCA_antiporter"/>
</dbReference>
<evidence type="ECO:0000256" key="8">
    <source>
        <dbReference type="SAM" id="Phobius"/>
    </source>
</evidence>
<dbReference type="Proteomes" id="UP001165740">
    <property type="component" value="Chromosome 12"/>
</dbReference>
<gene>
    <name evidence="11 12" type="primary">LOC106070839</name>
</gene>
<dbReference type="OMA" id="VKQPIDM"/>
<evidence type="ECO:0000313" key="12">
    <source>
        <dbReference type="RefSeq" id="XP_055861550.1"/>
    </source>
</evidence>
<evidence type="ECO:0000256" key="6">
    <source>
        <dbReference type="ARBA" id="ARBA00022989"/>
    </source>
</evidence>
<comment type="subcellular location">
    <subcellularLocation>
        <location evidence="1">Membrane</location>
        <topology evidence="1">Multi-pass membrane protein</topology>
    </subcellularLocation>
</comment>
<dbReference type="PANTHER" id="PTHR12266:SF0">
    <property type="entry name" value="MITOCHONDRIAL SODIUM_CALCIUM EXCHANGER PROTEIN"/>
    <property type="match status" value="1"/>
</dbReference>
<keyword evidence="5 8" id="KW-0812">Transmembrane</keyword>
<dbReference type="PANTHER" id="PTHR12266">
    <property type="entry name" value="NA+/CA2+ K+ INDEPENDENT EXCHANGER"/>
    <property type="match status" value="1"/>
</dbReference>
<feature type="transmembrane region" description="Helical" evidence="8">
    <location>
        <begin position="95"/>
        <end position="119"/>
    </location>
</feature>
<evidence type="ECO:0000256" key="7">
    <source>
        <dbReference type="ARBA" id="ARBA00023136"/>
    </source>
</evidence>
<feature type="transmembrane region" description="Helical" evidence="8">
    <location>
        <begin position="459"/>
        <end position="480"/>
    </location>
</feature>
<evidence type="ECO:0000259" key="9">
    <source>
        <dbReference type="Pfam" id="PF01699"/>
    </source>
</evidence>
<dbReference type="InterPro" id="IPR004837">
    <property type="entry name" value="NaCa_Exmemb"/>
</dbReference>
<feature type="domain" description="Sodium/calcium exchanger membrane region" evidence="9">
    <location>
        <begin position="60"/>
        <end position="202"/>
    </location>
</feature>
<organism evidence="10 12">
    <name type="scientific">Biomphalaria glabrata</name>
    <name type="common">Bloodfluke planorb</name>
    <name type="synonym">Freshwater snail</name>
    <dbReference type="NCBI Taxonomy" id="6526"/>
    <lineage>
        <taxon>Eukaryota</taxon>
        <taxon>Metazoa</taxon>
        <taxon>Spiralia</taxon>
        <taxon>Lophotrochozoa</taxon>
        <taxon>Mollusca</taxon>
        <taxon>Gastropoda</taxon>
        <taxon>Heterobranchia</taxon>
        <taxon>Euthyneura</taxon>
        <taxon>Panpulmonata</taxon>
        <taxon>Hygrophila</taxon>
        <taxon>Lymnaeoidea</taxon>
        <taxon>Planorbidae</taxon>
        <taxon>Biomphalaria</taxon>
    </lineage>
</organism>
<evidence type="ECO:0000256" key="3">
    <source>
        <dbReference type="ARBA" id="ARBA00022449"/>
    </source>
</evidence>
<dbReference type="AlphaFoldDB" id="A0A9W2YFV6"/>
<feature type="transmembrane region" description="Helical" evidence="8">
    <location>
        <begin position="333"/>
        <end position="355"/>
    </location>
</feature>
<evidence type="ECO:0000256" key="1">
    <source>
        <dbReference type="ARBA" id="ARBA00004141"/>
    </source>
</evidence>
<dbReference type="RefSeq" id="XP_055861550.1">
    <property type="nucleotide sequence ID" value="XM_056005575.1"/>
</dbReference>
<keyword evidence="3" id="KW-0050">Antiport</keyword>
<feature type="transmembrane region" description="Helical" evidence="8">
    <location>
        <begin position="416"/>
        <end position="438"/>
    </location>
</feature>
<evidence type="ECO:0000313" key="11">
    <source>
        <dbReference type="RefSeq" id="XP_055861549.1"/>
    </source>
</evidence>
<name>A0A9W2YFV6_BIOGL</name>
<feature type="transmembrane region" description="Helical" evidence="8">
    <location>
        <begin position="361"/>
        <end position="381"/>
    </location>
</feature>
<feature type="transmembrane region" description="Helical" evidence="8">
    <location>
        <begin position="500"/>
        <end position="519"/>
    </location>
</feature>
<keyword evidence="4" id="KW-0106">Calcium</keyword>
<feature type="transmembrane region" description="Helical" evidence="8">
    <location>
        <begin position="52"/>
        <end position="74"/>
    </location>
</feature>
<keyword evidence="4" id="KW-0109">Calcium transport</keyword>
<evidence type="ECO:0000256" key="4">
    <source>
        <dbReference type="ARBA" id="ARBA00022568"/>
    </source>
</evidence>
<feature type="transmembrane region" description="Helical" evidence="8">
    <location>
        <begin position="125"/>
        <end position="147"/>
    </location>
</feature>
<feature type="transmembrane region" description="Helical" evidence="8">
    <location>
        <begin position="393"/>
        <end position="410"/>
    </location>
</feature>
<proteinExistence type="predicted"/>
<dbReference type="GO" id="GO:0005432">
    <property type="term" value="F:calcium:sodium antiporter activity"/>
    <property type="evidence" value="ECO:0007669"/>
    <property type="project" value="TreeGrafter"/>
</dbReference>
<evidence type="ECO:0000256" key="2">
    <source>
        <dbReference type="ARBA" id="ARBA00022448"/>
    </source>
</evidence>
<protein>
    <submittedName>
        <fullName evidence="11 12">Mitochondrial sodium/calcium exchanger protein-like</fullName>
    </submittedName>
</protein>